<dbReference type="GO" id="GO:0005874">
    <property type="term" value="C:microtubule"/>
    <property type="evidence" value="ECO:0007669"/>
    <property type="project" value="UniProtKB-KW"/>
</dbReference>
<dbReference type="OrthoDB" id="3176171at2759"/>
<feature type="coiled-coil region" evidence="16">
    <location>
        <begin position="945"/>
        <end position="1087"/>
    </location>
</feature>
<evidence type="ECO:0000256" key="14">
    <source>
        <dbReference type="ARBA" id="ARBA00073220"/>
    </source>
</evidence>
<dbReference type="GO" id="GO:0007018">
    <property type="term" value="P:microtubule-based movement"/>
    <property type="evidence" value="ECO:0007669"/>
    <property type="project" value="InterPro"/>
</dbReference>
<dbReference type="GO" id="GO:0005819">
    <property type="term" value="C:spindle"/>
    <property type="evidence" value="ECO:0007669"/>
    <property type="project" value="UniProtKB-SubCell"/>
</dbReference>
<evidence type="ECO:0000256" key="4">
    <source>
        <dbReference type="ARBA" id="ARBA00022490"/>
    </source>
</evidence>
<dbReference type="PROSITE" id="PS50006">
    <property type="entry name" value="FHA_DOMAIN"/>
    <property type="match status" value="1"/>
</dbReference>
<feature type="domain" description="Kinesin motor" evidence="19">
    <location>
        <begin position="373"/>
        <end position="717"/>
    </location>
</feature>
<dbReference type="SMART" id="SM00129">
    <property type="entry name" value="KISc"/>
    <property type="match status" value="1"/>
</dbReference>
<evidence type="ECO:0000256" key="8">
    <source>
        <dbReference type="ARBA" id="ARBA00022840"/>
    </source>
</evidence>
<dbReference type="InterPro" id="IPR036961">
    <property type="entry name" value="Kinesin_motor_dom_sf"/>
</dbReference>
<dbReference type="Gene3D" id="3.40.850.10">
    <property type="entry name" value="Kinesin motor domain"/>
    <property type="match status" value="1"/>
</dbReference>
<evidence type="ECO:0000256" key="12">
    <source>
        <dbReference type="ARBA" id="ARBA00023242"/>
    </source>
</evidence>
<comment type="subcellular location">
    <subcellularLocation>
        <location evidence="2">Cytoplasm</location>
        <location evidence="2">Cytoskeleton</location>
        <location evidence="2">Spindle</location>
    </subcellularLocation>
    <subcellularLocation>
        <location evidence="3">Midbody</location>
    </subcellularLocation>
    <subcellularLocation>
        <location evidence="1">Nucleus</location>
    </subcellularLocation>
</comment>
<dbReference type="GO" id="GO:0005524">
    <property type="term" value="F:ATP binding"/>
    <property type="evidence" value="ECO:0007669"/>
    <property type="project" value="UniProtKB-UniRule"/>
</dbReference>
<accession>A0A4D9F5R3</accession>
<dbReference type="Pfam" id="PF00225">
    <property type="entry name" value="Kinesin"/>
    <property type="match status" value="1"/>
</dbReference>
<dbReference type="InterPro" id="IPR056523">
    <property type="entry name" value="4HB_KIF14"/>
</dbReference>
<dbReference type="CDD" id="cd01365">
    <property type="entry name" value="KISc_KIF1A_KIF1B"/>
    <property type="match status" value="1"/>
</dbReference>
<feature type="binding site" evidence="15">
    <location>
        <begin position="462"/>
        <end position="469"/>
    </location>
    <ligand>
        <name>ATP</name>
        <dbReference type="ChEBI" id="CHEBI:30616"/>
    </ligand>
</feature>
<dbReference type="InterPro" id="IPR019821">
    <property type="entry name" value="Kinesin_motor_CS"/>
</dbReference>
<evidence type="ECO:0000259" key="18">
    <source>
        <dbReference type="PROSITE" id="PS50006"/>
    </source>
</evidence>
<evidence type="ECO:0000313" key="20">
    <source>
        <dbReference type="EMBL" id="TFK14748.1"/>
    </source>
</evidence>
<dbReference type="SMART" id="SM00240">
    <property type="entry name" value="FHA"/>
    <property type="match status" value="1"/>
</dbReference>
<dbReference type="Pfam" id="PF23313">
    <property type="entry name" value="4HB_KIF14"/>
    <property type="match status" value="1"/>
</dbReference>
<dbReference type="FunFam" id="2.60.200.20:FF:000020">
    <property type="entry name" value="Kinesin family member 14"/>
    <property type="match status" value="1"/>
</dbReference>
<evidence type="ECO:0000256" key="10">
    <source>
        <dbReference type="ARBA" id="ARBA00023175"/>
    </source>
</evidence>
<dbReference type="STRING" id="55544.A0A4D9F5R3"/>
<keyword evidence="21" id="KW-1185">Reference proteome</keyword>
<evidence type="ECO:0000256" key="6">
    <source>
        <dbReference type="ARBA" id="ARBA00022701"/>
    </source>
</evidence>
<evidence type="ECO:0000259" key="19">
    <source>
        <dbReference type="PROSITE" id="PS50067"/>
    </source>
</evidence>
<dbReference type="InterPro" id="IPR027417">
    <property type="entry name" value="P-loop_NTPase"/>
</dbReference>
<evidence type="ECO:0000256" key="2">
    <source>
        <dbReference type="ARBA" id="ARBA00004186"/>
    </source>
</evidence>
<evidence type="ECO:0000256" key="3">
    <source>
        <dbReference type="ARBA" id="ARBA00004214"/>
    </source>
</evidence>
<dbReference type="GO" id="GO:0043066">
    <property type="term" value="P:negative regulation of apoptotic process"/>
    <property type="evidence" value="ECO:0007669"/>
    <property type="project" value="UniProtKB-ARBA"/>
</dbReference>
<evidence type="ECO:0000256" key="1">
    <source>
        <dbReference type="ARBA" id="ARBA00004123"/>
    </source>
</evidence>
<evidence type="ECO:0000256" key="15">
    <source>
        <dbReference type="PROSITE-ProRule" id="PRU00283"/>
    </source>
</evidence>
<keyword evidence="8 15" id="KW-0067">ATP-binding</keyword>
<dbReference type="GO" id="GO:0005634">
    <property type="term" value="C:nucleus"/>
    <property type="evidence" value="ECO:0007669"/>
    <property type="project" value="UniProtKB-SubCell"/>
</dbReference>
<dbReference type="PROSITE" id="PS00411">
    <property type="entry name" value="KINESIN_MOTOR_1"/>
    <property type="match status" value="1"/>
</dbReference>
<dbReference type="PRINTS" id="PR00380">
    <property type="entry name" value="KINESINHEAVY"/>
</dbReference>
<evidence type="ECO:0000256" key="5">
    <source>
        <dbReference type="ARBA" id="ARBA00022553"/>
    </source>
</evidence>
<evidence type="ECO:0000256" key="16">
    <source>
        <dbReference type="SAM" id="Coils"/>
    </source>
</evidence>
<dbReference type="Proteomes" id="UP000297703">
    <property type="component" value="Unassembled WGS sequence"/>
</dbReference>
<dbReference type="Gene3D" id="2.60.200.20">
    <property type="match status" value="1"/>
</dbReference>
<dbReference type="InterPro" id="IPR032405">
    <property type="entry name" value="Kinesin_assoc"/>
</dbReference>
<keyword evidence="9 16" id="KW-0175">Coiled coil</keyword>
<dbReference type="PROSITE" id="PS50067">
    <property type="entry name" value="KINESIN_MOTOR_2"/>
    <property type="match status" value="1"/>
</dbReference>
<keyword evidence="10 15" id="KW-0505">Motor protein</keyword>
<dbReference type="Pfam" id="PF00498">
    <property type="entry name" value="FHA"/>
    <property type="match status" value="1"/>
</dbReference>
<dbReference type="GO" id="GO:0003777">
    <property type="term" value="F:microtubule motor activity"/>
    <property type="evidence" value="ECO:0007669"/>
    <property type="project" value="InterPro"/>
</dbReference>
<sequence length="1668" mass="187708">MPIYTVPTRNHTDVLGVSSFQKNPPQNTFPKSNRFGQQLKSQVPENEKDNSLSLSLTKTKEINRTYVISACKNAGDTSVTFKPEGRLTLQRRTGASKISPSIDKQLEENTAQDIENTQTDGRLTLKRRMGTGSIEKHKTNKNSEPGIENSDSVVAQTNNKDVFPPGISTNNTHYIKSSTQLVEGLMNEKRCSDLKNKDSLANLNGSSGNGNSKCLKYRTTIADAKIQNDVPRSAHLIATKLVNRTPGVKLNEKDNFNELTGKERIQHSVAKYGSLERQRTPRKGGTTEGIKATPMRGTLQDAKSPATSTLKNRTPCLQVIQKKNINASNSLSISRSARTEGSQIFVRPASLKVETVAQNACTEENPLEVENSKVTVAVRVRPFSDRERKEKAFQVVSMSGLETVVRHPETKQVYDFIYDFSFWSFDHCHPNFASQETIYKALAVPLLERAFEGYNTCLFAYGQTGSGKSYTMMGFGEELGIIPRFCEDLFTQIAQMDTQQILYHLEMSYFEVYNEKIHDLLIFKAENGQKKQPLRVREHPVLGPYVEDLTANMVSSYSDIQSWLELGNKQRATAATGMNDKSSRSHSVFTLVMTQTKTEFVEEEGHDHRITSRINLIDLAGSERCSPTQTSEERLKEGVSINKSLLTLGKVISALSEQSQNRKRAFIPYRESVLTWLLKESLGGNSKTTMIATISPAASNVEETLSTLRYAKQARLIINMAKVNEDVNAKLIRELKAEIEKLKAARKSTLNRDPEKYRQYLQEITSLRVKLHQQEKDMAEMQRAWKEKFEQAEQRKFEETKELQKAGITFKMDNRLPNLVNLNEDPQLSEMLLYMIKEGQTTVGKYKPNSHHDIQLSGVLIADDHCVIKNVDGRVSIMPLGEAKTYVNGKHISEPTVMHHGDRVILGGDHYFRFNHPVEVQKVKRPSCGTTLSCDGPKDFEFAKNELLVAQRTQLESEIEEARLKAKEEMMQGIQVAKEMAQQELISQQKVYESKIKSLEAELREESHKKQIQEMNNQQTANKIQELEKAKQHLELEVHFSKKRLEMETLATRQALEDHTIRHAKILEALEAEKQKIAKEIETLQQNRGNGNKTITIKPNWNSMKLSLMIQEANTISSKLGKHTVFCRHDISEQGNGTGPSVKVLVRNLKLGIATFWSLEKFEYKLAAMKELYESNGSNKADDVFYDPADEWEPDLTTTSVSSFSRRRSRSFMKNRRISGCLSDIKLQPIQTLHTSHLSGSVNKSSSICSGSSESFLPGICKELIGSALDLLGQNHEEEKSIADSLLTNLLTIYTGVTAISNAYEQQDEESQDNFFFLDRATQSCSIRITSAFEQLVVLTEHWLNSFQKCTDSLKIDELRQGVKNLGGYLQLLLQGCCSDISSMVTEAHNKIIQIVKQAGKHVGHLTALIGSDLHLSEETKEDATISQEDFILAVYDGVGSGLKSLLDSVQKKTREMQKELLKQYPQNEIQNQIKNNAVGFARSLENTISDCKKREMGTQLTKEESAHQELKKATNLASEYLELEQCIDKVCQIITTSLQGSYRNTTQLRSYTEKICILAGHFNNYCTLFSLPSASANSPTCRTTTSFMVTSELDSLAKSLIISFELEQGHNSLASRTICMQNTKTEEKQLETGESTWKQKGVPKREYKLQPSATSSGKLSPSGIQWV</sequence>
<dbReference type="Pfam" id="PF16183">
    <property type="entry name" value="Kinesin_assoc"/>
    <property type="match status" value="1"/>
</dbReference>
<keyword evidence="5" id="KW-0597">Phosphoprotein</keyword>
<dbReference type="SUPFAM" id="SSF52540">
    <property type="entry name" value="P-loop containing nucleoside triphosphate hydrolases"/>
    <property type="match status" value="1"/>
</dbReference>
<dbReference type="PANTHER" id="PTHR47117:SF7">
    <property type="entry name" value="KINESIN-LIKE PROTEIN KIF14"/>
    <property type="match status" value="1"/>
</dbReference>
<name>A0A4D9F5R3_9SAUR</name>
<evidence type="ECO:0000256" key="7">
    <source>
        <dbReference type="ARBA" id="ARBA00022741"/>
    </source>
</evidence>
<comment type="subunit">
    <text evidence="13">Directly interacts with PRC1 within a complex also containing KIF4A, KIF20A and KIF23; targets to the central spindle. Directly interacts with CIT depending on the activation state of the kinase (stronger interaction with the kinase-dead form); targets to the midbody. Interacts with ARRB2; the interaction is detected in the nucleus upon OR1D2 stimulation. Interacts with AKT1; the interaction is detected in the plasma membrane upon INS stimulation and promotes AKT1 phosphorylation. Interacts with SVIL; at midbody during cytokinesis. Interacts with RADIL (via PDZ domain); recruits RADIL to the microtubule network restricting RADIL from interaction with activated RAP1A.</text>
</comment>
<dbReference type="GO" id="GO:0030496">
    <property type="term" value="C:midbody"/>
    <property type="evidence" value="ECO:0007669"/>
    <property type="project" value="UniProtKB-SubCell"/>
</dbReference>
<keyword evidence="7 15" id="KW-0547">Nucleotide-binding</keyword>
<evidence type="ECO:0000313" key="21">
    <source>
        <dbReference type="Proteomes" id="UP000297703"/>
    </source>
</evidence>
<dbReference type="CDD" id="cd22707">
    <property type="entry name" value="FHA_KIF14"/>
    <property type="match status" value="1"/>
</dbReference>
<keyword evidence="6" id="KW-0493">Microtubule</keyword>
<dbReference type="InterPro" id="IPR000253">
    <property type="entry name" value="FHA_dom"/>
</dbReference>
<dbReference type="InterPro" id="IPR001752">
    <property type="entry name" value="Kinesin_motor_dom"/>
</dbReference>
<evidence type="ECO:0000256" key="11">
    <source>
        <dbReference type="ARBA" id="ARBA00023212"/>
    </source>
</evidence>
<keyword evidence="11" id="KW-0206">Cytoskeleton</keyword>
<comment type="similarity">
    <text evidence="15">Belongs to the TRAFAC class myosin-kinesin ATPase superfamily. Kinesin family.</text>
</comment>
<proteinExistence type="inferred from homology"/>
<feature type="region of interest" description="Disordered" evidence="17">
    <location>
        <begin position="1626"/>
        <end position="1668"/>
    </location>
</feature>
<keyword evidence="4" id="KW-0963">Cytoplasm</keyword>
<evidence type="ECO:0000256" key="17">
    <source>
        <dbReference type="SAM" id="MobiDB-lite"/>
    </source>
</evidence>
<protein>
    <recommendedName>
        <fullName evidence="14">Kinesin-like protein KIF14</fullName>
    </recommendedName>
</protein>
<evidence type="ECO:0000256" key="9">
    <source>
        <dbReference type="ARBA" id="ARBA00023054"/>
    </source>
</evidence>
<dbReference type="EMBL" id="QXTE01000008">
    <property type="protein sequence ID" value="TFK14748.1"/>
    <property type="molecule type" value="Genomic_DNA"/>
</dbReference>
<dbReference type="SUPFAM" id="SSF49879">
    <property type="entry name" value="SMAD/FHA domain"/>
    <property type="match status" value="1"/>
</dbReference>
<gene>
    <name evidence="20" type="ORF">DR999_PMT01771</name>
</gene>
<organism evidence="20 21">
    <name type="scientific">Platysternon megacephalum</name>
    <name type="common">big-headed turtle</name>
    <dbReference type="NCBI Taxonomy" id="55544"/>
    <lineage>
        <taxon>Eukaryota</taxon>
        <taxon>Metazoa</taxon>
        <taxon>Chordata</taxon>
        <taxon>Craniata</taxon>
        <taxon>Vertebrata</taxon>
        <taxon>Euteleostomi</taxon>
        <taxon>Archelosauria</taxon>
        <taxon>Testudinata</taxon>
        <taxon>Testudines</taxon>
        <taxon>Cryptodira</taxon>
        <taxon>Durocryptodira</taxon>
        <taxon>Testudinoidea</taxon>
        <taxon>Platysternidae</taxon>
        <taxon>Platysternon</taxon>
    </lineage>
</organism>
<reference evidence="20 21" key="2">
    <citation type="submission" date="2019-04" db="EMBL/GenBank/DDBJ databases">
        <title>The genome sequence of big-headed turtle.</title>
        <authorList>
            <person name="Gong S."/>
        </authorList>
    </citation>
    <scope>NUCLEOTIDE SEQUENCE [LARGE SCALE GENOMIC DNA]</scope>
    <source>
        <strain evidence="20">DO16091913</strain>
        <tissue evidence="20">Muscle</tissue>
    </source>
</reference>
<feature type="coiled-coil region" evidence="16">
    <location>
        <begin position="728"/>
        <end position="784"/>
    </location>
</feature>
<comment type="caution">
    <text evidence="20">The sequence shown here is derived from an EMBL/GenBank/DDBJ whole genome shotgun (WGS) entry which is preliminary data.</text>
</comment>
<dbReference type="PANTHER" id="PTHR47117">
    <property type="entry name" value="STAR-RELATED LIPID TRANSFER PROTEIN 9"/>
    <property type="match status" value="1"/>
</dbReference>
<reference evidence="20 21" key="1">
    <citation type="submission" date="2019-04" db="EMBL/GenBank/DDBJ databases">
        <title>Draft genome of the big-headed turtle Platysternon megacephalum.</title>
        <authorList>
            <person name="Gong S."/>
        </authorList>
    </citation>
    <scope>NUCLEOTIDE SEQUENCE [LARGE SCALE GENOMIC DNA]</scope>
    <source>
        <strain evidence="20">DO16091913</strain>
        <tissue evidence="20">Muscle</tissue>
    </source>
</reference>
<dbReference type="FunFam" id="3.40.850.10:FF:000042">
    <property type="entry name" value="Kinesin family member 14"/>
    <property type="match status" value="1"/>
</dbReference>
<dbReference type="GO" id="GO:0008017">
    <property type="term" value="F:microtubule binding"/>
    <property type="evidence" value="ECO:0007669"/>
    <property type="project" value="InterPro"/>
</dbReference>
<feature type="compositionally biased region" description="Polar residues" evidence="17">
    <location>
        <begin position="1652"/>
        <end position="1668"/>
    </location>
</feature>
<feature type="domain" description="FHA" evidence="18">
    <location>
        <begin position="841"/>
        <end position="892"/>
    </location>
</feature>
<evidence type="ECO:0000256" key="13">
    <source>
        <dbReference type="ARBA" id="ARBA00064520"/>
    </source>
</evidence>
<keyword evidence="12" id="KW-0539">Nucleus</keyword>
<dbReference type="InterPro" id="IPR008984">
    <property type="entry name" value="SMAD_FHA_dom_sf"/>
</dbReference>